<dbReference type="EMBL" id="NCKV01001275">
    <property type="protein sequence ID" value="RWS28653.1"/>
    <property type="molecule type" value="Genomic_DNA"/>
</dbReference>
<keyword evidence="2" id="KW-1185">Reference proteome</keyword>
<dbReference type="STRING" id="299467.A0A443SME5"/>
<reference evidence="1 2" key="1">
    <citation type="journal article" date="2018" name="Gigascience">
        <title>Genomes of trombidid mites reveal novel predicted allergens and laterally-transferred genes associated with secondary metabolism.</title>
        <authorList>
            <person name="Dong X."/>
            <person name="Chaisiri K."/>
            <person name="Xia D."/>
            <person name="Armstrong S.D."/>
            <person name="Fang Y."/>
            <person name="Donnelly M.J."/>
            <person name="Kadowaki T."/>
            <person name="McGarry J.W."/>
            <person name="Darby A.C."/>
            <person name="Makepeace B.L."/>
        </authorList>
    </citation>
    <scope>NUCLEOTIDE SEQUENCE [LARGE SCALE GENOMIC DNA]</scope>
    <source>
        <strain evidence="1">UoL-UT</strain>
    </source>
</reference>
<sequence length="167" mass="19717">MSAADDCNESCFSGLKPQKHHKRQELCLTRAQYRKGRRLTAVKVYTINDESRYLLLQKVPSIKLEDEITKLCRKYGPLEFAKKAVDYPDLQRFTDAFVVKYKYLQNAVYAKKRLDDLNFMGENLHVCYLPELETVDETKSKLQERESFVEMKLTKIEMFSSKRRKTD</sequence>
<dbReference type="PANTHER" id="PTHR20957">
    <property type="entry name" value="RNA-BINDING PROTEIN 48"/>
    <property type="match status" value="1"/>
</dbReference>
<accession>A0A443SME5</accession>
<evidence type="ECO:0000313" key="2">
    <source>
        <dbReference type="Proteomes" id="UP000288716"/>
    </source>
</evidence>
<dbReference type="Proteomes" id="UP000288716">
    <property type="component" value="Unassembled WGS sequence"/>
</dbReference>
<dbReference type="AlphaFoldDB" id="A0A443SME5"/>
<dbReference type="SUPFAM" id="SSF54928">
    <property type="entry name" value="RNA-binding domain, RBD"/>
    <property type="match status" value="1"/>
</dbReference>
<protein>
    <recommendedName>
        <fullName evidence="3">RNA-binding protein 48</fullName>
    </recommendedName>
</protein>
<proteinExistence type="predicted"/>
<dbReference type="GO" id="GO:0003676">
    <property type="term" value="F:nucleic acid binding"/>
    <property type="evidence" value="ECO:0007669"/>
    <property type="project" value="InterPro"/>
</dbReference>
<dbReference type="GO" id="GO:0005654">
    <property type="term" value="C:nucleoplasm"/>
    <property type="evidence" value="ECO:0007669"/>
    <property type="project" value="TreeGrafter"/>
</dbReference>
<gene>
    <name evidence="1" type="ORF">B4U80_10489</name>
</gene>
<evidence type="ECO:0000313" key="1">
    <source>
        <dbReference type="EMBL" id="RWS28653.1"/>
    </source>
</evidence>
<name>A0A443SME5_9ACAR</name>
<dbReference type="OrthoDB" id="78358at2759"/>
<dbReference type="VEuPathDB" id="VectorBase:LDEU003386"/>
<evidence type="ECO:0008006" key="3">
    <source>
        <dbReference type="Google" id="ProtNLM"/>
    </source>
</evidence>
<dbReference type="PANTHER" id="PTHR20957:SF0">
    <property type="entry name" value="RNA-BINDING PROTEIN 48"/>
    <property type="match status" value="1"/>
</dbReference>
<dbReference type="InterPro" id="IPR035979">
    <property type="entry name" value="RBD_domain_sf"/>
</dbReference>
<dbReference type="InterPro" id="IPR039599">
    <property type="entry name" value="RBM48"/>
</dbReference>
<organism evidence="1 2">
    <name type="scientific">Leptotrombidium deliense</name>
    <dbReference type="NCBI Taxonomy" id="299467"/>
    <lineage>
        <taxon>Eukaryota</taxon>
        <taxon>Metazoa</taxon>
        <taxon>Ecdysozoa</taxon>
        <taxon>Arthropoda</taxon>
        <taxon>Chelicerata</taxon>
        <taxon>Arachnida</taxon>
        <taxon>Acari</taxon>
        <taxon>Acariformes</taxon>
        <taxon>Trombidiformes</taxon>
        <taxon>Prostigmata</taxon>
        <taxon>Anystina</taxon>
        <taxon>Parasitengona</taxon>
        <taxon>Trombiculoidea</taxon>
        <taxon>Trombiculidae</taxon>
        <taxon>Leptotrombidium</taxon>
    </lineage>
</organism>
<comment type="caution">
    <text evidence="1">The sequence shown here is derived from an EMBL/GenBank/DDBJ whole genome shotgun (WGS) entry which is preliminary data.</text>
</comment>